<dbReference type="Pfam" id="PF01381">
    <property type="entry name" value="HTH_3"/>
    <property type="match status" value="1"/>
</dbReference>
<dbReference type="AlphaFoldDB" id="A0AA86MAA4"/>
<name>A0AA86MAA4_9BURK</name>
<feature type="domain" description="HTH cro/C1-type" evidence="1">
    <location>
        <begin position="13"/>
        <end position="45"/>
    </location>
</feature>
<evidence type="ECO:0000313" key="2">
    <source>
        <dbReference type="EMBL" id="BET24508.1"/>
    </source>
</evidence>
<dbReference type="Proteomes" id="UP001329151">
    <property type="component" value="Chromosome"/>
</dbReference>
<dbReference type="SUPFAM" id="SSF47413">
    <property type="entry name" value="lambda repressor-like DNA-binding domains"/>
    <property type="match status" value="1"/>
</dbReference>
<dbReference type="KEGG" id="lto:RGQ30_00090"/>
<dbReference type="Gene3D" id="1.10.260.40">
    <property type="entry name" value="lambda repressor-like DNA-binding domains"/>
    <property type="match status" value="1"/>
</dbReference>
<dbReference type="CDD" id="cd00093">
    <property type="entry name" value="HTH_XRE"/>
    <property type="match status" value="1"/>
</dbReference>
<protein>
    <recommendedName>
        <fullName evidence="1">HTH cro/C1-type domain-containing protein</fullName>
    </recommendedName>
</protein>
<dbReference type="GO" id="GO:0003677">
    <property type="term" value="F:DNA binding"/>
    <property type="evidence" value="ECO:0007669"/>
    <property type="project" value="InterPro"/>
</dbReference>
<sequence>MIWVSLERLGKRIKLARLVRNLTQKQIAERAMISVETVRGIERGEPIGSFCGFLGILQALGASNQMDFVLLDDPTGTVLMQSRVRKKAAPIKPPEPTPYVPIRQKPKLTLVRKEPVKKGEIGEAITLEDMVKVIRESIEKSKKDPDPGNKK</sequence>
<accession>A0AA86MAA4</accession>
<dbReference type="RefSeq" id="WP_130557242.1">
    <property type="nucleotide sequence ID" value="NZ_AP028947.1"/>
</dbReference>
<dbReference type="EMBL" id="AP028947">
    <property type="protein sequence ID" value="BET24508.1"/>
    <property type="molecule type" value="Genomic_DNA"/>
</dbReference>
<dbReference type="PROSITE" id="PS50943">
    <property type="entry name" value="HTH_CROC1"/>
    <property type="match status" value="1"/>
</dbReference>
<reference evidence="2 3" key="1">
    <citation type="submission" date="2023-10" db="EMBL/GenBank/DDBJ databases">
        <title>Complete Genome Sequence of Limnobacter thiooxidans CS-K2T, Isolated from freshwater lake sediments in Bavaria, Germany.</title>
        <authorList>
            <person name="Naruki M."/>
            <person name="Watanabe A."/>
            <person name="Warashina T."/>
            <person name="Morita T."/>
            <person name="Arakawa K."/>
        </authorList>
    </citation>
    <scope>NUCLEOTIDE SEQUENCE [LARGE SCALE GENOMIC DNA]</scope>
    <source>
        <strain evidence="2 3">CS-K2</strain>
    </source>
</reference>
<proteinExistence type="predicted"/>
<dbReference type="InterPro" id="IPR001387">
    <property type="entry name" value="Cro/C1-type_HTH"/>
</dbReference>
<gene>
    <name evidence="2" type="ORF">RGQ30_00090</name>
</gene>
<organism evidence="2 3">
    <name type="scientific">Limnobacter thiooxidans</name>
    <dbReference type="NCBI Taxonomy" id="131080"/>
    <lineage>
        <taxon>Bacteria</taxon>
        <taxon>Pseudomonadati</taxon>
        <taxon>Pseudomonadota</taxon>
        <taxon>Betaproteobacteria</taxon>
        <taxon>Burkholderiales</taxon>
        <taxon>Burkholderiaceae</taxon>
        <taxon>Limnobacter</taxon>
    </lineage>
</organism>
<evidence type="ECO:0000259" key="1">
    <source>
        <dbReference type="PROSITE" id="PS50943"/>
    </source>
</evidence>
<evidence type="ECO:0000313" key="3">
    <source>
        <dbReference type="Proteomes" id="UP001329151"/>
    </source>
</evidence>
<dbReference type="InterPro" id="IPR010982">
    <property type="entry name" value="Lambda_DNA-bd_dom_sf"/>
</dbReference>
<keyword evidence="3" id="KW-1185">Reference proteome</keyword>